<feature type="region of interest" description="Disordered" evidence="1">
    <location>
        <begin position="103"/>
        <end position="130"/>
    </location>
</feature>
<evidence type="ECO:0000313" key="4">
    <source>
        <dbReference type="EMBL" id="RIV87483.1"/>
    </source>
</evidence>
<keyword evidence="5" id="KW-1185">Reference proteome</keyword>
<reference evidence="4 5" key="1">
    <citation type="submission" date="2018-08" db="EMBL/GenBank/DDBJ databases">
        <title>Erythrobacter zhengii sp.nov., a bacterium isolated from deep-sea sediment.</title>
        <authorList>
            <person name="Fang C."/>
            <person name="Wu Y.-H."/>
            <person name="Sun C."/>
            <person name="Wang H."/>
            <person name="Cheng H."/>
            <person name="Meng F.-X."/>
            <person name="Wang C.-S."/>
            <person name="Xu X.-W."/>
        </authorList>
    </citation>
    <scope>NUCLEOTIDE SEQUENCE [LARGE SCALE GENOMIC DNA]</scope>
    <source>
        <strain evidence="4 5">V18</strain>
    </source>
</reference>
<dbReference type="RefSeq" id="WP_119584956.1">
    <property type="nucleotide sequence ID" value="NZ_CAWODQ010000012.1"/>
</dbReference>
<dbReference type="Proteomes" id="UP000286576">
    <property type="component" value="Unassembled WGS sequence"/>
</dbReference>
<dbReference type="Pfam" id="PF23639">
    <property type="entry name" value="DUF7146"/>
    <property type="match status" value="1"/>
</dbReference>
<accession>A0A418NTV9</accession>
<feature type="domain" description="Toprim" evidence="2">
    <location>
        <begin position="267"/>
        <end position="362"/>
    </location>
</feature>
<evidence type="ECO:0000256" key="1">
    <source>
        <dbReference type="SAM" id="MobiDB-lite"/>
    </source>
</evidence>
<evidence type="ECO:0000259" key="2">
    <source>
        <dbReference type="Pfam" id="PF13362"/>
    </source>
</evidence>
<dbReference type="AlphaFoldDB" id="A0A418NTV9"/>
<organism evidence="4 5">
    <name type="scientific">Aurantiacibacter zhengii</name>
    <dbReference type="NCBI Taxonomy" id="2307003"/>
    <lineage>
        <taxon>Bacteria</taxon>
        <taxon>Pseudomonadati</taxon>
        <taxon>Pseudomonadota</taxon>
        <taxon>Alphaproteobacteria</taxon>
        <taxon>Sphingomonadales</taxon>
        <taxon>Erythrobacteraceae</taxon>
        <taxon>Aurantiacibacter</taxon>
    </lineage>
</organism>
<dbReference type="InterPro" id="IPR006171">
    <property type="entry name" value="TOPRIM_dom"/>
</dbReference>
<evidence type="ECO:0000313" key="5">
    <source>
        <dbReference type="Proteomes" id="UP000286576"/>
    </source>
</evidence>
<dbReference type="EMBL" id="QXFL01000002">
    <property type="protein sequence ID" value="RIV87483.1"/>
    <property type="molecule type" value="Genomic_DNA"/>
</dbReference>
<gene>
    <name evidence="4" type="ORF">D2V07_03795</name>
</gene>
<dbReference type="InterPro" id="IPR055570">
    <property type="entry name" value="DUF7146"/>
</dbReference>
<evidence type="ECO:0000259" key="3">
    <source>
        <dbReference type="Pfam" id="PF23639"/>
    </source>
</evidence>
<feature type="domain" description="DUF7146" evidence="3">
    <location>
        <begin position="141"/>
        <end position="247"/>
    </location>
</feature>
<dbReference type="Pfam" id="PF13362">
    <property type="entry name" value="Toprim_3"/>
    <property type="match status" value="1"/>
</dbReference>
<protein>
    <submittedName>
        <fullName evidence="4">Uncharacterized protein</fullName>
    </submittedName>
</protein>
<comment type="caution">
    <text evidence="4">The sequence shown here is derived from an EMBL/GenBank/DDBJ whole genome shotgun (WGS) entry which is preliminary data.</text>
</comment>
<sequence length="368" mass="40023">MEVSEIADRYNQLAETEAPRLLPNGHRSGNYWMASGIADTGRSASLAVYLKGPAVGHWQDHGNAASRDEEKGDLLDLLRLTQHGGDMRAALAEAKSVLGIEDDFRPGQRTELSPEERERRAREAQERARAQEERLAAERAKKAGNAKRLYLHGVPIVGTGAEQYLLGRQIPALPGAKPWPGSLRFVEAITYKPLGIKTPAMLGAVFTAEGEQIGTHRTFLAQRDGAWRKIDHEPAKMMLGNKAGGFIPIHQGSSGKSMRDMPEGEPVYITEGIEDALCVRGLRPDKRIVAAIDLGNIGALILPERVRELVIVADRDQGEKAQAALERAIAAQQARGLRVQLVMPPATVGGQAIKDINDWVRAARGEAA</sequence>
<dbReference type="InterPro" id="IPR034154">
    <property type="entry name" value="TOPRIM_DnaG/twinkle"/>
</dbReference>
<name>A0A418NTV9_9SPHN</name>
<dbReference type="CDD" id="cd01029">
    <property type="entry name" value="TOPRIM_primases"/>
    <property type="match status" value="1"/>
</dbReference>
<proteinExistence type="predicted"/>